<evidence type="ECO:0000313" key="3">
    <source>
        <dbReference type="Proteomes" id="UP001464555"/>
    </source>
</evidence>
<keyword evidence="1" id="KW-0732">Signal</keyword>
<proteinExistence type="predicted"/>
<organism evidence="2 3">
    <name type="scientific">Flavobacterium arundinis</name>
    <dbReference type="NCBI Taxonomy" id="3139143"/>
    <lineage>
        <taxon>Bacteria</taxon>
        <taxon>Pseudomonadati</taxon>
        <taxon>Bacteroidota</taxon>
        <taxon>Flavobacteriia</taxon>
        <taxon>Flavobacteriales</taxon>
        <taxon>Flavobacteriaceae</taxon>
        <taxon>Flavobacterium</taxon>
    </lineage>
</organism>
<evidence type="ECO:0000313" key="2">
    <source>
        <dbReference type="EMBL" id="MEL1244456.1"/>
    </source>
</evidence>
<evidence type="ECO:0000256" key="1">
    <source>
        <dbReference type="SAM" id="SignalP"/>
    </source>
</evidence>
<comment type="caution">
    <text evidence="2">The sequence shown here is derived from an EMBL/GenBank/DDBJ whole genome shotgun (WGS) entry which is preliminary data.</text>
</comment>
<sequence>MKKLIAGLLLFGCYTAVAQVKLSDSDFKNLVAISEIRSKDYMANGKDYDKSLKKLRTPKLSHILDVLMLLDGNDKALLNPEHLTRPDNEELQLWYVLNEIGNNLQEDNKNPRPNIDVAKETLAKQIDERWLVDNYYNELDRGLSMLFNEKDLSAINLDIDSYRLKNQTEKVIFFLNITKPFIQRFQVLNHVKNPDKLMEFAARMPQFNGKGYYAFTNFDFEDFEYPYDDGMASYTMTGLQQYYHSLMCHFMATAEKGMSAVTREIYYNSILSVPKYFKYSGVETDLTEIYNDAKK</sequence>
<protein>
    <submittedName>
        <fullName evidence="2">Uncharacterized protein</fullName>
    </submittedName>
</protein>
<name>A0ABU9HWA9_9FLAO</name>
<accession>A0ABU9HWA9</accession>
<feature type="chain" id="PRO_5045569982" evidence="1">
    <location>
        <begin position="19"/>
        <end position="295"/>
    </location>
</feature>
<dbReference type="RefSeq" id="WP_341696773.1">
    <property type="nucleotide sequence ID" value="NZ_JBBYHR010000004.1"/>
</dbReference>
<reference evidence="2 3" key="1">
    <citation type="submission" date="2024-04" db="EMBL/GenBank/DDBJ databases">
        <title>Flavobacterium sp. DGU11 16S ribosomal RNA gene Genome sequencing and assembly.</title>
        <authorList>
            <person name="Park S."/>
        </authorList>
    </citation>
    <scope>NUCLEOTIDE SEQUENCE [LARGE SCALE GENOMIC DNA]</scope>
    <source>
        <strain evidence="2 3">DGU11</strain>
    </source>
</reference>
<gene>
    <name evidence="2" type="ORF">AAEO56_09305</name>
</gene>
<dbReference type="Proteomes" id="UP001464555">
    <property type="component" value="Unassembled WGS sequence"/>
</dbReference>
<keyword evidence="3" id="KW-1185">Reference proteome</keyword>
<feature type="signal peptide" evidence="1">
    <location>
        <begin position="1"/>
        <end position="18"/>
    </location>
</feature>
<dbReference type="EMBL" id="JBBYHR010000004">
    <property type="protein sequence ID" value="MEL1244456.1"/>
    <property type="molecule type" value="Genomic_DNA"/>
</dbReference>